<dbReference type="SUPFAM" id="SSF53822">
    <property type="entry name" value="Periplasmic binding protein-like I"/>
    <property type="match status" value="1"/>
</dbReference>
<organism evidence="5">
    <name type="scientific">bioreactor metagenome</name>
    <dbReference type="NCBI Taxonomy" id="1076179"/>
    <lineage>
        <taxon>unclassified sequences</taxon>
        <taxon>metagenomes</taxon>
        <taxon>ecological metagenomes</taxon>
    </lineage>
</organism>
<dbReference type="Pfam" id="PF00356">
    <property type="entry name" value="LacI"/>
    <property type="match status" value="1"/>
</dbReference>
<dbReference type="SUPFAM" id="SSF47413">
    <property type="entry name" value="lambda repressor-like DNA-binding domains"/>
    <property type="match status" value="1"/>
</dbReference>
<sequence>MVRIKDIAKAANVSPATVSRCLNKDPSLSISTETGKRIYEIALSMGYAKVKALDKSEEFLVIHKEDHFHDHVDNGYYFSIRSGIEEVIAKNGDICRFVSISKLEAEDKAYSGVIVIGNYRPSDIEHIKKLVCNDNIVFVGKLNFYPECFDTVTYNVNLCVHLALNAIREKGYTQLLFLDGTDHYQIPRDFLKITHVRNYLELHQDLTLKEYLECDGFGFDAGYRTMKEYLDRTKDPIPQAIFAATDPIGIGVIKALSEAHIAVGKDVHIISMNGSNACTLITPTLTSVDYHSREMGKEAALLVKENVRKQERVPKCISFAPRIIEGGSL</sequence>
<dbReference type="CDD" id="cd01392">
    <property type="entry name" value="HTH_LacI"/>
    <property type="match status" value="1"/>
</dbReference>
<dbReference type="PANTHER" id="PTHR30146">
    <property type="entry name" value="LACI-RELATED TRANSCRIPTIONAL REPRESSOR"/>
    <property type="match status" value="1"/>
</dbReference>
<dbReference type="Gene3D" id="1.10.260.40">
    <property type="entry name" value="lambda repressor-like DNA-binding domains"/>
    <property type="match status" value="1"/>
</dbReference>
<dbReference type="InterPro" id="IPR000843">
    <property type="entry name" value="HTH_LacI"/>
</dbReference>
<evidence type="ECO:0000256" key="1">
    <source>
        <dbReference type="ARBA" id="ARBA00023015"/>
    </source>
</evidence>
<dbReference type="GO" id="GO:0000976">
    <property type="term" value="F:transcription cis-regulatory region binding"/>
    <property type="evidence" value="ECO:0007669"/>
    <property type="project" value="TreeGrafter"/>
</dbReference>
<evidence type="ECO:0000259" key="4">
    <source>
        <dbReference type="PROSITE" id="PS50932"/>
    </source>
</evidence>
<gene>
    <name evidence="5" type="primary">lacR_2</name>
    <name evidence="5" type="ORF">SDC9_51959</name>
</gene>
<dbReference type="AlphaFoldDB" id="A0A644WQC3"/>
<dbReference type="EMBL" id="VSSQ01001154">
    <property type="protein sequence ID" value="MPM05668.1"/>
    <property type="molecule type" value="Genomic_DNA"/>
</dbReference>
<dbReference type="GO" id="GO:0003700">
    <property type="term" value="F:DNA-binding transcription factor activity"/>
    <property type="evidence" value="ECO:0007669"/>
    <property type="project" value="TreeGrafter"/>
</dbReference>
<protein>
    <submittedName>
        <fullName evidence="5">HTH-type transcriptional regulator LacR</fullName>
    </submittedName>
</protein>
<keyword evidence="3" id="KW-0804">Transcription</keyword>
<comment type="caution">
    <text evidence="5">The sequence shown here is derived from an EMBL/GenBank/DDBJ whole genome shotgun (WGS) entry which is preliminary data.</text>
</comment>
<proteinExistence type="predicted"/>
<dbReference type="SMART" id="SM00354">
    <property type="entry name" value="HTH_LACI"/>
    <property type="match status" value="1"/>
</dbReference>
<keyword evidence="1" id="KW-0805">Transcription regulation</keyword>
<accession>A0A644WQC3</accession>
<feature type="domain" description="HTH lacI-type" evidence="4">
    <location>
        <begin position="2"/>
        <end position="47"/>
    </location>
</feature>
<dbReference type="PROSITE" id="PS50932">
    <property type="entry name" value="HTH_LACI_2"/>
    <property type="match status" value="1"/>
</dbReference>
<evidence type="ECO:0000256" key="3">
    <source>
        <dbReference type="ARBA" id="ARBA00023163"/>
    </source>
</evidence>
<name>A0A644WQC3_9ZZZZ</name>
<dbReference type="InterPro" id="IPR046335">
    <property type="entry name" value="LacI/GalR-like_sensor"/>
</dbReference>
<evidence type="ECO:0000313" key="5">
    <source>
        <dbReference type="EMBL" id="MPM05668.1"/>
    </source>
</evidence>
<dbReference type="InterPro" id="IPR010982">
    <property type="entry name" value="Lambda_DNA-bd_dom_sf"/>
</dbReference>
<dbReference type="InterPro" id="IPR028082">
    <property type="entry name" value="Peripla_BP_I"/>
</dbReference>
<dbReference type="Gene3D" id="3.40.50.2300">
    <property type="match status" value="2"/>
</dbReference>
<dbReference type="Pfam" id="PF13377">
    <property type="entry name" value="Peripla_BP_3"/>
    <property type="match status" value="1"/>
</dbReference>
<reference evidence="5" key="1">
    <citation type="submission" date="2019-08" db="EMBL/GenBank/DDBJ databases">
        <authorList>
            <person name="Kucharzyk K."/>
            <person name="Murdoch R.W."/>
            <person name="Higgins S."/>
            <person name="Loffler F."/>
        </authorList>
    </citation>
    <scope>NUCLEOTIDE SEQUENCE</scope>
</reference>
<keyword evidence="2" id="KW-0238">DNA-binding</keyword>
<evidence type="ECO:0000256" key="2">
    <source>
        <dbReference type="ARBA" id="ARBA00023125"/>
    </source>
</evidence>
<dbReference type="PANTHER" id="PTHR30146:SF149">
    <property type="entry name" value="HTH-TYPE TRANSCRIPTIONAL REGULATOR EBGR"/>
    <property type="match status" value="1"/>
</dbReference>